<dbReference type="Pfam" id="PF00805">
    <property type="entry name" value="Pentapeptide"/>
    <property type="match status" value="1"/>
</dbReference>
<reference evidence="3 4" key="1">
    <citation type="submission" date="2023-10" db="EMBL/GenBank/DDBJ databases">
        <title>Psychrosphaera aquimaarina strain SW33 isolated from seawater.</title>
        <authorList>
            <person name="Bayburt H."/>
            <person name="Kim J.M."/>
            <person name="Choi B.J."/>
            <person name="Jeon C.O."/>
        </authorList>
    </citation>
    <scope>NUCLEOTIDE SEQUENCE [LARGE SCALE GENOMIC DNA]</scope>
    <source>
        <strain evidence="3 4">KCTC 52743</strain>
    </source>
</reference>
<dbReference type="InterPro" id="IPR001646">
    <property type="entry name" value="5peptide_repeat"/>
</dbReference>
<dbReference type="InterPro" id="IPR013099">
    <property type="entry name" value="K_chnl_dom"/>
</dbReference>
<feature type="domain" description="Potassium channel" evidence="2">
    <location>
        <begin position="236"/>
        <end position="324"/>
    </location>
</feature>
<dbReference type="Gene3D" id="1.10.287.70">
    <property type="match status" value="1"/>
</dbReference>
<feature type="transmembrane region" description="Helical" evidence="1">
    <location>
        <begin position="270"/>
        <end position="289"/>
    </location>
</feature>
<organism evidence="3 4">
    <name type="scientific">Psychrosphaera aquimarina</name>
    <dbReference type="NCBI Taxonomy" id="2044854"/>
    <lineage>
        <taxon>Bacteria</taxon>
        <taxon>Pseudomonadati</taxon>
        <taxon>Pseudomonadota</taxon>
        <taxon>Gammaproteobacteria</taxon>
        <taxon>Alteromonadales</taxon>
        <taxon>Pseudoalteromonadaceae</taxon>
        <taxon>Psychrosphaera</taxon>
    </lineage>
</organism>
<name>A0ABU3QWI0_9GAMM</name>
<proteinExistence type="predicted"/>
<keyword evidence="1" id="KW-1133">Transmembrane helix</keyword>
<keyword evidence="1" id="KW-0812">Transmembrane</keyword>
<dbReference type="EMBL" id="JAWCUA010000001">
    <property type="protein sequence ID" value="MDU0111793.1"/>
    <property type="molecule type" value="Genomic_DNA"/>
</dbReference>
<dbReference type="SUPFAM" id="SSF141571">
    <property type="entry name" value="Pentapeptide repeat-like"/>
    <property type="match status" value="1"/>
</dbReference>
<dbReference type="SUPFAM" id="SSF81324">
    <property type="entry name" value="Voltage-gated potassium channels"/>
    <property type="match status" value="1"/>
</dbReference>
<feature type="transmembrane region" description="Helical" evidence="1">
    <location>
        <begin position="231"/>
        <end position="249"/>
    </location>
</feature>
<comment type="caution">
    <text evidence="3">The sequence shown here is derived from an EMBL/GenBank/DDBJ whole genome shotgun (WGS) entry which is preliminary data.</text>
</comment>
<evidence type="ECO:0000313" key="4">
    <source>
        <dbReference type="Proteomes" id="UP001257914"/>
    </source>
</evidence>
<evidence type="ECO:0000313" key="3">
    <source>
        <dbReference type="EMBL" id="MDU0111793.1"/>
    </source>
</evidence>
<keyword evidence="4" id="KW-1185">Reference proteome</keyword>
<keyword evidence="1" id="KW-0472">Membrane</keyword>
<accession>A0ABU3QWI0</accession>
<evidence type="ECO:0000256" key="1">
    <source>
        <dbReference type="SAM" id="Phobius"/>
    </source>
</evidence>
<dbReference type="Pfam" id="PF07885">
    <property type="entry name" value="Ion_trans_2"/>
    <property type="match status" value="1"/>
</dbReference>
<protein>
    <submittedName>
        <fullName evidence="3">Ion channel</fullName>
    </submittedName>
</protein>
<feature type="transmembrane region" description="Helical" evidence="1">
    <location>
        <begin position="301"/>
        <end position="321"/>
    </location>
</feature>
<dbReference type="RefSeq" id="WP_315945684.1">
    <property type="nucleotide sequence ID" value="NZ_JAWCUA010000001.1"/>
</dbReference>
<gene>
    <name evidence="3" type="ORF">RT723_01965</name>
</gene>
<dbReference type="Proteomes" id="UP001257914">
    <property type="component" value="Unassembled WGS sequence"/>
</dbReference>
<sequence length="326" mass="37098">MSDQKTCKYHNLEGKRCEEKDMGAGHCFWHDKTIDKTGMDLSERLENYAKSGGMLQGLQLKQANLKDIRLVRRGCSSGYDMRNCDLYRADMENAHLFNINLEGSSLMKTRLNDSKLNCANLHNTNLLGVKLQNARIDNIKVGEYVQQEAIAIQADKDKDRSKAIDYYEQSEEIYRNLRKTAESDGIHVLAGHFAHKELIMRRKQHPQYSQKRVVSKAVDLFCGYGEKPINVILFSLILILFCAVLYFILGIKSDTGIIQLSFNNSFVENLYNFFSSIYFSVVTFTTLGYGDINPVGYSRLVATIEAFIGSFALALFVVVFVQKTTR</sequence>
<dbReference type="Gene3D" id="2.160.20.80">
    <property type="entry name" value="E3 ubiquitin-protein ligase SopA"/>
    <property type="match status" value="1"/>
</dbReference>
<evidence type="ECO:0000259" key="2">
    <source>
        <dbReference type="Pfam" id="PF07885"/>
    </source>
</evidence>